<reference evidence="1 2" key="1">
    <citation type="submission" date="2015-03" db="EMBL/GenBank/DDBJ databases">
        <authorList>
            <consortium name="Pathogen Informatics"/>
        </authorList>
    </citation>
    <scope>NUCLEOTIDE SEQUENCE [LARGE SCALE GENOMIC DNA]</scope>
    <source>
        <strain evidence="1 2">M09401471</strain>
    </source>
</reference>
<dbReference type="AlphaFoldDB" id="A0A655JIE4"/>
<accession>A0A655JIE4</accession>
<dbReference type="Proteomes" id="UP000044938">
    <property type="component" value="Unassembled WGS sequence"/>
</dbReference>
<sequence>MQVGRVHAAVHRAVSHVVHVLALVHPRGLIAIGECDCGSVEFMSNHALADGVQRRINNRDGVAITQLEMLGEPRRSGHHTAHRVSVEFRNQIEQAGTFGMHRGAGSGQFVDLPPDGVVGGQLGGELLGESAGQHHRVRTLGQSFAERVELDHFSPGGAQHLGVFGVAEGKRPSGRDGNRGWLAGGVADGNHRVPWRVGRLAPGAGDHRGQIDVASDHSSHRLHGEPCATAVLDGGNQTQIPCRQL</sequence>
<evidence type="ECO:0000313" key="1">
    <source>
        <dbReference type="EMBL" id="COW98102.1"/>
    </source>
</evidence>
<organism evidence="1 2">
    <name type="scientific">Mycobacterium tuberculosis</name>
    <dbReference type="NCBI Taxonomy" id="1773"/>
    <lineage>
        <taxon>Bacteria</taxon>
        <taxon>Bacillati</taxon>
        <taxon>Actinomycetota</taxon>
        <taxon>Actinomycetes</taxon>
        <taxon>Mycobacteriales</taxon>
        <taxon>Mycobacteriaceae</taxon>
        <taxon>Mycobacterium</taxon>
        <taxon>Mycobacterium tuberculosis complex</taxon>
    </lineage>
</organism>
<dbReference type="EMBL" id="CSAJ01000625">
    <property type="protein sequence ID" value="COW98102.1"/>
    <property type="molecule type" value="Genomic_DNA"/>
</dbReference>
<protein>
    <submittedName>
        <fullName evidence="1">Uncharacterized protein</fullName>
    </submittedName>
</protein>
<proteinExistence type="predicted"/>
<gene>
    <name evidence="1" type="ORF">ERS007720_03679</name>
</gene>
<name>A0A655JIE4_MYCTX</name>
<evidence type="ECO:0000313" key="2">
    <source>
        <dbReference type="Proteomes" id="UP000044938"/>
    </source>
</evidence>